<evidence type="ECO:0000259" key="2">
    <source>
        <dbReference type="PROSITE" id="PS50090"/>
    </source>
</evidence>
<evidence type="ECO:0000256" key="1">
    <source>
        <dbReference type="SAM" id="MobiDB-lite"/>
    </source>
</evidence>
<sequence>MLLPSAFSCDGGGLHPQSRPPRPKLPSFGAYQPQLSKTAPPHPLSSSCRALQAILGAPGTIQYTAPNQPRGLSDPFAPPEERAVSERLQPQPQRGANKRRRSDFEADMSSDIVMEDCQRTPEPVRTPKRRRRVPLSMPLGLSADDFRALETPAEEVELDMPTASPHGRHSDEDSAYGSSPSPDDGEWTEADDRVLVETVLEKLKLSKRDWNDCAKILGKNRDNLERRWSLLVGEGNVGLRRGGRISRTNLDISSW</sequence>
<dbReference type="EMBL" id="KN846957">
    <property type="protein sequence ID" value="KIW71159.1"/>
    <property type="molecule type" value="Genomic_DNA"/>
</dbReference>
<dbReference type="InterPro" id="IPR001005">
    <property type="entry name" value="SANT/Myb"/>
</dbReference>
<protein>
    <recommendedName>
        <fullName evidence="2">Myb-like domain-containing protein</fullName>
    </recommendedName>
</protein>
<dbReference type="AlphaFoldDB" id="A0A0D2GG05"/>
<dbReference type="HOGENOM" id="CLU_049367_0_0_1"/>
<dbReference type="Proteomes" id="UP000054266">
    <property type="component" value="Unassembled WGS sequence"/>
</dbReference>
<feature type="region of interest" description="Disordered" evidence="1">
    <location>
        <begin position="60"/>
        <end position="137"/>
    </location>
</feature>
<organism evidence="3 4">
    <name type="scientific">Phialophora macrospora</name>
    <dbReference type="NCBI Taxonomy" id="1851006"/>
    <lineage>
        <taxon>Eukaryota</taxon>
        <taxon>Fungi</taxon>
        <taxon>Dikarya</taxon>
        <taxon>Ascomycota</taxon>
        <taxon>Pezizomycotina</taxon>
        <taxon>Eurotiomycetes</taxon>
        <taxon>Chaetothyriomycetidae</taxon>
        <taxon>Chaetothyriales</taxon>
        <taxon>Herpotrichiellaceae</taxon>
        <taxon>Phialophora</taxon>
    </lineage>
</organism>
<dbReference type="PROSITE" id="PS50090">
    <property type="entry name" value="MYB_LIKE"/>
    <property type="match status" value="1"/>
</dbReference>
<evidence type="ECO:0000313" key="3">
    <source>
        <dbReference type="EMBL" id="KIW71159.1"/>
    </source>
</evidence>
<feature type="region of interest" description="Disordered" evidence="1">
    <location>
        <begin position="158"/>
        <end position="190"/>
    </location>
</feature>
<evidence type="ECO:0000313" key="4">
    <source>
        <dbReference type="Proteomes" id="UP000054266"/>
    </source>
</evidence>
<name>A0A0D2GG05_9EURO</name>
<feature type="domain" description="Myb-like" evidence="2">
    <location>
        <begin position="179"/>
        <end position="232"/>
    </location>
</feature>
<reference evidence="3 4" key="1">
    <citation type="submission" date="2015-01" db="EMBL/GenBank/DDBJ databases">
        <title>The Genome Sequence of Capronia semiimmersa CBS27337.</title>
        <authorList>
            <consortium name="The Broad Institute Genomics Platform"/>
            <person name="Cuomo C."/>
            <person name="de Hoog S."/>
            <person name="Gorbushina A."/>
            <person name="Stielow B."/>
            <person name="Teixiera M."/>
            <person name="Abouelleil A."/>
            <person name="Chapman S.B."/>
            <person name="Priest M."/>
            <person name="Young S.K."/>
            <person name="Wortman J."/>
            <person name="Nusbaum C."/>
            <person name="Birren B."/>
        </authorList>
    </citation>
    <scope>NUCLEOTIDE SEQUENCE [LARGE SCALE GENOMIC DNA]</scope>
    <source>
        <strain evidence="3 4">CBS 27337</strain>
    </source>
</reference>
<keyword evidence="4" id="KW-1185">Reference proteome</keyword>
<gene>
    <name evidence="3" type="ORF">PV04_03357</name>
</gene>
<proteinExistence type="predicted"/>
<accession>A0A0D2GG05</accession>
<feature type="region of interest" description="Disordered" evidence="1">
    <location>
        <begin position="1"/>
        <end position="46"/>
    </location>
</feature>